<gene>
    <name evidence="4" type="ORF">AXF42_Ash016749</name>
</gene>
<evidence type="ECO:0000256" key="2">
    <source>
        <dbReference type="SAM" id="SignalP"/>
    </source>
</evidence>
<sequence length="174" mass="18068">MAAAALPILVLFLLISAAAAEDTRAACSHAGPNQDLCLSSLSSGSDLRGLTGILTRSAAGNAAATAAHLIALRDDSASGRAEPALFPCANDCSEYYIDAVQQIDTSAAALTDRADRDAAKWLEAALADISSCEEACRGVASREAGGVARRNEEARKMVNVSLSLTKRLLSKKYN</sequence>
<dbReference type="AlphaFoldDB" id="A0A2I0AQ65"/>
<reference evidence="4 5" key="1">
    <citation type="journal article" date="2017" name="Nature">
        <title>The Apostasia genome and the evolution of orchids.</title>
        <authorList>
            <person name="Zhang G.Q."/>
            <person name="Liu K.W."/>
            <person name="Li Z."/>
            <person name="Lohaus R."/>
            <person name="Hsiao Y.Y."/>
            <person name="Niu S.C."/>
            <person name="Wang J.Y."/>
            <person name="Lin Y.C."/>
            <person name="Xu Q."/>
            <person name="Chen L.J."/>
            <person name="Yoshida K."/>
            <person name="Fujiwara S."/>
            <person name="Wang Z.W."/>
            <person name="Zhang Y.Q."/>
            <person name="Mitsuda N."/>
            <person name="Wang M."/>
            <person name="Liu G.H."/>
            <person name="Pecoraro L."/>
            <person name="Huang H.X."/>
            <person name="Xiao X.J."/>
            <person name="Lin M."/>
            <person name="Wu X.Y."/>
            <person name="Wu W.L."/>
            <person name="Chen Y.Y."/>
            <person name="Chang S.B."/>
            <person name="Sakamoto S."/>
            <person name="Ohme-Takagi M."/>
            <person name="Yagi M."/>
            <person name="Zeng S.J."/>
            <person name="Shen C.Y."/>
            <person name="Yeh C.M."/>
            <person name="Luo Y.B."/>
            <person name="Tsai W.C."/>
            <person name="Van de Peer Y."/>
            <person name="Liu Z.J."/>
        </authorList>
    </citation>
    <scope>NUCLEOTIDE SEQUENCE [LARGE SCALE GENOMIC DNA]</scope>
    <source>
        <strain evidence="5">cv. Shenzhen</strain>
        <tissue evidence="4">Stem</tissue>
    </source>
</reference>
<dbReference type="Pfam" id="PF04043">
    <property type="entry name" value="PMEI"/>
    <property type="match status" value="1"/>
</dbReference>
<evidence type="ECO:0000259" key="3">
    <source>
        <dbReference type="SMART" id="SM00856"/>
    </source>
</evidence>
<accession>A0A2I0AQ65</accession>
<protein>
    <submittedName>
        <fullName evidence="4">Invertase inhibitor</fullName>
    </submittedName>
</protein>
<evidence type="ECO:0000256" key="1">
    <source>
        <dbReference type="ARBA" id="ARBA00022729"/>
    </source>
</evidence>
<dbReference type="InterPro" id="IPR035513">
    <property type="entry name" value="Invertase/methylesterase_inhib"/>
</dbReference>
<evidence type="ECO:0000313" key="4">
    <source>
        <dbReference type="EMBL" id="PKA57703.1"/>
    </source>
</evidence>
<dbReference type="Proteomes" id="UP000236161">
    <property type="component" value="Unassembled WGS sequence"/>
</dbReference>
<dbReference type="Gene3D" id="1.20.140.40">
    <property type="entry name" value="Invertase/pectin methylesterase inhibitor family protein"/>
    <property type="match status" value="1"/>
</dbReference>
<dbReference type="InterPro" id="IPR051955">
    <property type="entry name" value="PME_Inhibitor"/>
</dbReference>
<dbReference type="OrthoDB" id="841681at2759"/>
<dbReference type="EMBL" id="KZ451961">
    <property type="protein sequence ID" value="PKA57703.1"/>
    <property type="molecule type" value="Genomic_DNA"/>
</dbReference>
<keyword evidence="1 2" id="KW-0732">Signal</keyword>
<feature type="chain" id="PRO_5014172123" evidence="2">
    <location>
        <begin position="21"/>
        <end position="174"/>
    </location>
</feature>
<proteinExistence type="predicted"/>
<evidence type="ECO:0000313" key="5">
    <source>
        <dbReference type="Proteomes" id="UP000236161"/>
    </source>
</evidence>
<dbReference type="PANTHER" id="PTHR31080:SF296">
    <property type="entry name" value="OS05G0360900 PROTEIN"/>
    <property type="match status" value="1"/>
</dbReference>
<organism evidence="4 5">
    <name type="scientific">Apostasia shenzhenica</name>
    <dbReference type="NCBI Taxonomy" id="1088818"/>
    <lineage>
        <taxon>Eukaryota</taxon>
        <taxon>Viridiplantae</taxon>
        <taxon>Streptophyta</taxon>
        <taxon>Embryophyta</taxon>
        <taxon>Tracheophyta</taxon>
        <taxon>Spermatophyta</taxon>
        <taxon>Magnoliopsida</taxon>
        <taxon>Liliopsida</taxon>
        <taxon>Asparagales</taxon>
        <taxon>Orchidaceae</taxon>
        <taxon>Apostasioideae</taxon>
        <taxon>Apostasia</taxon>
    </lineage>
</organism>
<dbReference type="SUPFAM" id="SSF101148">
    <property type="entry name" value="Plant invertase/pectin methylesterase inhibitor"/>
    <property type="match status" value="1"/>
</dbReference>
<keyword evidence="5" id="KW-1185">Reference proteome</keyword>
<dbReference type="InterPro" id="IPR006501">
    <property type="entry name" value="Pectinesterase_inhib_dom"/>
</dbReference>
<feature type="signal peptide" evidence="2">
    <location>
        <begin position="1"/>
        <end position="20"/>
    </location>
</feature>
<feature type="domain" description="Pectinesterase inhibitor" evidence="3">
    <location>
        <begin position="18"/>
        <end position="164"/>
    </location>
</feature>
<dbReference type="GO" id="GO:0004857">
    <property type="term" value="F:enzyme inhibitor activity"/>
    <property type="evidence" value="ECO:0007669"/>
    <property type="project" value="InterPro"/>
</dbReference>
<dbReference type="PANTHER" id="PTHR31080">
    <property type="entry name" value="PECTINESTERASE INHIBITOR-LIKE"/>
    <property type="match status" value="1"/>
</dbReference>
<dbReference type="NCBIfam" id="TIGR01614">
    <property type="entry name" value="PME_inhib"/>
    <property type="match status" value="1"/>
</dbReference>
<name>A0A2I0AQ65_9ASPA</name>
<dbReference type="SMART" id="SM00856">
    <property type="entry name" value="PMEI"/>
    <property type="match status" value="1"/>
</dbReference>